<feature type="transmembrane region" description="Helical" evidence="1">
    <location>
        <begin position="101"/>
        <end position="119"/>
    </location>
</feature>
<dbReference type="EMBL" id="BLLL01000002">
    <property type="protein sequence ID" value="GFH62450.1"/>
    <property type="molecule type" value="Genomic_DNA"/>
</dbReference>
<feature type="transmembrane region" description="Helical" evidence="1">
    <location>
        <begin position="182"/>
        <end position="203"/>
    </location>
</feature>
<keyword evidence="1" id="KW-1133">Transmembrane helix</keyword>
<evidence type="ECO:0000256" key="1">
    <source>
        <dbReference type="SAM" id="Phobius"/>
    </source>
</evidence>
<dbReference type="AlphaFoldDB" id="A0A6L2R4E2"/>
<evidence type="ECO:0000313" key="2">
    <source>
        <dbReference type="EMBL" id="GFH62450.1"/>
    </source>
</evidence>
<keyword evidence="1" id="KW-0812">Transmembrane</keyword>
<feature type="transmembrane region" description="Helical" evidence="1">
    <location>
        <begin position="289"/>
        <end position="307"/>
    </location>
</feature>
<feature type="transmembrane region" description="Helical" evidence="1">
    <location>
        <begin position="265"/>
        <end position="282"/>
    </location>
</feature>
<feature type="transmembrane region" description="Helical" evidence="1">
    <location>
        <begin position="215"/>
        <end position="245"/>
    </location>
</feature>
<feature type="transmembrane region" description="Helical" evidence="1">
    <location>
        <begin position="20"/>
        <end position="41"/>
    </location>
</feature>
<comment type="caution">
    <text evidence="2">The sequence shown here is derived from an EMBL/GenBank/DDBJ whole genome shotgun (WGS) entry which is preliminary data.</text>
</comment>
<dbReference type="Proteomes" id="UP000505077">
    <property type="component" value="Unassembled WGS sequence"/>
</dbReference>
<protein>
    <submittedName>
        <fullName evidence="2">Uncharacterized protein</fullName>
    </submittedName>
</protein>
<reference evidence="2 3" key="1">
    <citation type="journal article" date="2020" name="ISME J.">
        <title>Parallel Reductive Genome Evolution in Desulfovibrio Ectosymbionts Independently Acquired by Trichonympha Protists in the Termite Gut.</title>
        <authorList>
            <person name="Takeuchi M."/>
            <person name="Kuwahara H."/>
            <person name="Murakami T."/>
            <person name="Takahashi K."/>
            <person name="Kajitani R."/>
            <person name="Toyoda A."/>
            <person name="Itoh T."/>
            <person name="Ohkuma M."/>
            <person name="Hongoh Y."/>
        </authorList>
    </citation>
    <scope>NUCLEOTIDE SEQUENCE [LARGE SCALE GENOMIC DNA]</scope>
    <source>
        <strain evidence="2">ZnDsv-02</strain>
    </source>
</reference>
<keyword evidence="1" id="KW-0472">Membrane</keyword>
<name>A0A6L2R4E2_9BACT</name>
<feature type="transmembrane region" description="Helical" evidence="1">
    <location>
        <begin position="62"/>
        <end position="81"/>
    </location>
</feature>
<feature type="transmembrane region" description="Helical" evidence="1">
    <location>
        <begin position="131"/>
        <end position="151"/>
    </location>
</feature>
<proteinExistence type="predicted"/>
<accession>A0A6L2R4E2</accession>
<organism evidence="2 3">
    <name type="scientific">Candidatus Desulfovibrio kirbyi</name>
    <dbReference type="NCBI Taxonomy" id="2696086"/>
    <lineage>
        <taxon>Bacteria</taxon>
        <taxon>Pseudomonadati</taxon>
        <taxon>Thermodesulfobacteriota</taxon>
        <taxon>Desulfovibrionia</taxon>
        <taxon>Desulfovibrionales</taxon>
        <taxon>Desulfovibrionaceae</taxon>
        <taxon>Desulfovibrio</taxon>
    </lineage>
</organism>
<gene>
    <name evidence="2" type="ORF">ZNDK_0221</name>
</gene>
<sequence length="327" mass="35634">MNTVTTFLNATPWLRLTVDIAGIIIPLSALLAFAGTGFLSAAAKLLFLRTGRAAYDKCAKQLACLGLVLGWLLLTGGRVWLSLTLDAPGALPPQTIVTEACWIFLGAGVLFISFSYALWKFLAAYPVAHALISLLGALQGLAALLTALAAARCLTALTDSGASSYAPDILFLPDWRSPFWNALSYTPLLMLAMSGASGALWLLCRRRYEDFGRDYYTAMILWCAAWARNTWAALWIVLLISSAVLIYQQPNGFSAGNAVEQTVRLLLWLLPALIWTIVCRAKTPLRHKFALVTAFLVAVVFTLPYYLDITDLTMDYFSVGAHATQSP</sequence>
<evidence type="ECO:0000313" key="3">
    <source>
        <dbReference type="Proteomes" id="UP000505077"/>
    </source>
</evidence>